<dbReference type="InterPro" id="IPR036388">
    <property type="entry name" value="WH-like_DNA-bd_sf"/>
</dbReference>
<proteinExistence type="predicted"/>
<dbReference type="SMART" id="SM00365">
    <property type="entry name" value="LRR_SD22"/>
    <property type="match status" value="11"/>
</dbReference>
<evidence type="ECO:0000313" key="14">
    <source>
        <dbReference type="EMBL" id="MFG3816027.1"/>
    </source>
</evidence>
<organism evidence="14 15">
    <name type="scientific">Limnothrix redekei LRLZ20PSL1</name>
    <dbReference type="NCBI Taxonomy" id="3112953"/>
    <lineage>
        <taxon>Bacteria</taxon>
        <taxon>Bacillati</taxon>
        <taxon>Cyanobacteriota</taxon>
        <taxon>Cyanophyceae</taxon>
        <taxon>Pseudanabaenales</taxon>
        <taxon>Pseudanabaenaceae</taxon>
        <taxon>Limnothrix</taxon>
    </lineage>
</organism>
<reference evidence="15" key="1">
    <citation type="journal article" date="2024" name="Algal Res.">
        <title>Biochemical, toxicological and genomic investigation of a high-biomass producing Limnothrix strain isolated from Italian shallow drinking water reservoir.</title>
        <authorList>
            <person name="Simonazzi M."/>
            <person name="Shishido T.K."/>
            <person name="Delbaje E."/>
            <person name="Wahlsten M."/>
            <person name="Fewer D.P."/>
            <person name="Sivonen K."/>
            <person name="Pezzolesi L."/>
            <person name="Pistocchi R."/>
        </authorList>
    </citation>
    <scope>NUCLEOTIDE SEQUENCE [LARGE SCALE GENOMIC DNA]</scope>
    <source>
        <strain evidence="15">LRLZ20PSL1</strain>
    </source>
</reference>
<dbReference type="EC" id="2.7.11.1" evidence="2"/>
<keyword evidence="15" id="KW-1185">Reference proteome</keyword>
<evidence type="ECO:0000256" key="10">
    <source>
        <dbReference type="ARBA" id="ARBA00023134"/>
    </source>
</evidence>
<dbReference type="RefSeq" id="WP_393009634.1">
    <property type="nucleotide sequence ID" value="NZ_JAZAQF010000001.1"/>
</dbReference>
<accession>A0ABW7C4A0</accession>
<dbReference type="PANTHER" id="PTHR48056">
    <property type="entry name" value="LRR RECEPTOR-LIKE SERINE/THREONINE-PROTEIN KINASE-RELATED"/>
    <property type="match status" value="1"/>
</dbReference>
<dbReference type="Proteomes" id="UP001604335">
    <property type="component" value="Unassembled WGS sequence"/>
</dbReference>
<dbReference type="InterPro" id="IPR003591">
    <property type="entry name" value="Leu-rich_rpt_typical-subtyp"/>
</dbReference>
<dbReference type="InterPro" id="IPR027417">
    <property type="entry name" value="P-loop_NTPase"/>
</dbReference>
<evidence type="ECO:0000256" key="1">
    <source>
        <dbReference type="ARBA" id="ARBA00004167"/>
    </source>
</evidence>
<dbReference type="InterPro" id="IPR055414">
    <property type="entry name" value="LRR_R13L4/SHOC2-like"/>
</dbReference>
<dbReference type="Gene3D" id="3.30.310.200">
    <property type="match status" value="1"/>
</dbReference>
<feature type="domain" description="Roc" evidence="13">
    <location>
        <begin position="457"/>
        <end position="626"/>
    </location>
</feature>
<evidence type="ECO:0000256" key="3">
    <source>
        <dbReference type="ARBA" id="ARBA00022527"/>
    </source>
</evidence>
<dbReference type="Pfam" id="PF00560">
    <property type="entry name" value="LRR_1"/>
    <property type="match status" value="1"/>
</dbReference>
<keyword evidence="7" id="KW-0547">Nucleotide-binding</keyword>
<dbReference type="PRINTS" id="PR00019">
    <property type="entry name" value="LEURICHRPT"/>
</dbReference>
<dbReference type="Pfam" id="PF25497">
    <property type="entry name" value="COR-B"/>
    <property type="match status" value="1"/>
</dbReference>
<keyword evidence="4" id="KW-0433">Leucine-rich repeat</keyword>
<keyword evidence="5" id="KW-0808">Transferase</keyword>
<dbReference type="Pfam" id="PF08477">
    <property type="entry name" value="Roc"/>
    <property type="match status" value="1"/>
</dbReference>
<dbReference type="Gene3D" id="3.80.10.10">
    <property type="entry name" value="Ribonuclease Inhibitor"/>
    <property type="match status" value="3"/>
</dbReference>
<dbReference type="Gene3D" id="3.30.70.1390">
    <property type="entry name" value="ROC domain from the Parkinson's disease-associated leucine-rich repeat kinase 2"/>
    <property type="match status" value="1"/>
</dbReference>
<dbReference type="SUPFAM" id="SSF52058">
    <property type="entry name" value="L domain-like"/>
    <property type="match status" value="2"/>
</dbReference>
<comment type="catalytic activity">
    <reaction evidence="12">
        <text>L-seryl-[protein] + ATP = O-phospho-L-seryl-[protein] + ADP + H(+)</text>
        <dbReference type="Rhea" id="RHEA:17989"/>
        <dbReference type="Rhea" id="RHEA-COMP:9863"/>
        <dbReference type="Rhea" id="RHEA-COMP:11604"/>
        <dbReference type="ChEBI" id="CHEBI:15378"/>
        <dbReference type="ChEBI" id="CHEBI:29999"/>
        <dbReference type="ChEBI" id="CHEBI:30616"/>
        <dbReference type="ChEBI" id="CHEBI:83421"/>
        <dbReference type="ChEBI" id="CHEBI:456216"/>
        <dbReference type="EC" id="2.7.11.1"/>
    </reaction>
</comment>
<dbReference type="PROSITE" id="PS51450">
    <property type="entry name" value="LRR"/>
    <property type="match status" value="13"/>
</dbReference>
<dbReference type="Pfam" id="PF16095">
    <property type="entry name" value="COR-A"/>
    <property type="match status" value="1"/>
</dbReference>
<evidence type="ECO:0000256" key="9">
    <source>
        <dbReference type="ARBA" id="ARBA00022840"/>
    </source>
</evidence>
<dbReference type="PROSITE" id="PS51424">
    <property type="entry name" value="ROC"/>
    <property type="match status" value="1"/>
</dbReference>
<dbReference type="Gene3D" id="1.10.10.10">
    <property type="entry name" value="Winged helix-like DNA-binding domain superfamily/Winged helix DNA-binding domain"/>
    <property type="match status" value="1"/>
</dbReference>
<dbReference type="PANTHER" id="PTHR48056:SF81">
    <property type="entry name" value="RECEPTOR PROTEIN-TYROSINE KINASE CEPR1"/>
    <property type="match status" value="1"/>
</dbReference>
<sequence>MSLEVAQQRIAAALAEGATSLDLSELGLTELPVELFALRHLEELNLFDNQISTIPDQLFDLISLKILRLDQNKLTEVSSKIQSLIALERLDLDKNQLTSFPESITRLQNLQALDLDNNQLTSIPEAITQLQNLQQLWLSDNQLTSIPEAIAQLQNLQKLWLENNQLTSIPEAIAQLQNLQTLSLSNNQLTSIPEAITQLQNLQRLDLDNNQLTSIPKSITQLQNLQQLYLYNNQLTSIPEAIAQLENLQILLLSDNQLTSIPEAIAQLENLQILLLNNNQLTSIPEVIARLQNLQELHLYNNQLKSIPESIAQLQNLQMFLLHNNHLANIPEVIAQLQNLQTLTLDNNQLTSIPEAITQLQNLQILWLSFNQLTSIPEWLDHLPKLREEPAEARQKQSSNLNLQGNQIQEIPLKLVPFLKGVYNVAIDQNPYSAYPPEIVEQGQQAIFDYLDERIEGYEQKWVSKLLVVGQGGAGKTALLNALRGQAFVPTDTTHGMAIAPLELAHPTRADVTMTLNAWDFGGQEIYHATHQFFMSERSLFVVVWSARSGHEEGKLDYWLNTITTLAPNAPIVLVASHTDQHVAAFPDRAFREKYPQIQAIAAVSNRTNDGIDDLRTTLAQLAADLPLMGETWPATWLRAADSLAELPDPYIGPKAFYRHLAAAGVAETSRPVLARWLHELGQILFFQDRPANSDLDLSDLVILQPAWASQTISRVIDDREVEQKRGIFTHCCMERLWCDLDRHVCDHLLRLMERFDLSYRLLDDRDADRSLVVERVPHNPPPYETDWDALADGPQIAFRYHLNFVPPGIPTWFIARQSRFSIDRHWRYGALFAYDDGGVRHLALLDLPLGERSLRLTVRGPHPQNFCTLLHDGITQLLAERFPGLQVTPKVLCPGHNGQPCTHEFDYQQLRTRKKPQIECPSAEEDLVVDRLLYGIDRRTEPQVLQRIESLTETVLKNQAETRSELQSLREQTSREFTKQFAADQSKVDRCCPTIFTIQPGSGGGRFSSLKQAVLGQKLELQLYCEHPGCCHPVEQCRYELTDGARWLKSLSPHLNKLVTLLKVVAPLAGPTAGLTAAIDNERWKAGLEFTKELAGQLPHLSIADLDPDLAEGDRGRFDRLAEDPIAADDRQLWALRQFLKDREPDFERSGLGKGELQLVLTPEYHYLWLCPEHREPYRGRETYPHATFNPFSLDETSERAIGL</sequence>
<name>A0ABW7C4A0_9CYAN</name>
<dbReference type="Gene3D" id="3.40.50.300">
    <property type="entry name" value="P-loop containing nucleotide triphosphate hydrolases"/>
    <property type="match status" value="1"/>
</dbReference>
<dbReference type="InterPro" id="IPR001611">
    <property type="entry name" value="Leu-rich_rpt"/>
</dbReference>
<dbReference type="PRINTS" id="PR00449">
    <property type="entry name" value="RASTRNSFRMNG"/>
</dbReference>
<keyword evidence="3" id="KW-0723">Serine/threonine-protein kinase</keyword>
<dbReference type="SUPFAM" id="SSF52540">
    <property type="entry name" value="P-loop containing nucleoside triphosphate hydrolases"/>
    <property type="match status" value="1"/>
</dbReference>
<evidence type="ECO:0000256" key="4">
    <source>
        <dbReference type="ARBA" id="ARBA00022614"/>
    </source>
</evidence>
<evidence type="ECO:0000259" key="13">
    <source>
        <dbReference type="PROSITE" id="PS51424"/>
    </source>
</evidence>
<dbReference type="InterPro" id="IPR032675">
    <property type="entry name" value="LRR_dom_sf"/>
</dbReference>
<evidence type="ECO:0000256" key="11">
    <source>
        <dbReference type="ARBA" id="ARBA00047899"/>
    </source>
</evidence>
<keyword evidence="9" id="KW-0067">ATP-binding</keyword>
<dbReference type="SMART" id="SM00369">
    <property type="entry name" value="LRR_TYP"/>
    <property type="match status" value="15"/>
</dbReference>
<keyword evidence="10" id="KW-0342">GTP-binding</keyword>
<evidence type="ECO:0000256" key="6">
    <source>
        <dbReference type="ARBA" id="ARBA00022737"/>
    </source>
</evidence>
<comment type="catalytic activity">
    <reaction evidence="11">
        <text>L-threonyl-[protein] + ATP = O-phospho-L-threonyl-[protein] + ADP + H(+)</text>
        <dbReference type="Rhea" id="RHEA:46608"/>
        <dbReference type="Rhea" id="RHEA-COMP:11060"/>
        <dbReference type="Rhea" id="RHEA-COMP:11605"/>
        <dbReference type="ChEBI" id="CHEBI:15378"/>
        <dbReference type="ChEBI" id="CHEBI:30013"/>
        <dbReference type="ChEBI" id="CHEBI:30616"/>
        <dbReference type="ChEBI" id="CHEBI:61977"/>
        <dbReference type="ChEBI" id="CHEBI:456216"/>
        <dbReference type="EC" id="2.7.11.1"/>
    </reaction>
</comment>
<dbReference type="InterPro" id="IPR057263">
    <property type="entry name" value="COR-B"/>
</dbReference>
<evidence type="ECO:0000256" key="7">
    <source>
        <dbReference type="ARBA" id="ARBA00022741"/>
    </source>
</evidence>
<dbReference type="InterPro" id="IPR032171">
    <property type="entry name" value="COR-A"/>
</dbReference>
<evidence type="ECO:0000313" key="15">
    <source>
        <dbReference type="Proteomes" id="UP001604335"/>
    </source>
</evidence>
<comment type="caution">
    <text evidence="14">The sequence shown here is derived from an EMBL/GenBank/DDBJ whole genome shotgun (WGS) entry which is preliminary data.</text>
</comment>
<dbReference type="EMBL" id="JAZAQF010000001">
    <property type="protein sequence ID" value="MFG3816027.1"/>
    <property type="molecule type" value="Genomic_DNA"/>
</dbReference>
<dbReference type="InterPro" id="IPR050647">
    <property type="entry name" value="Plant_LRR-RLKs"/>
</dbReference>
<comment type="subcellular location">
    <subcellularLocation>
        <location evidence="1">Membrane</location>
        <topology evidence="1">Single-pass membrane protein</topology>
    </subcellularLocation>
</comment>
<dbReference type="Pfam" id="PF13855">
    <property type="entry name" value="LRR_8"/>
    <property type="match status" value="4"/>
</dbReference>
<evidence type="ECO:0000256" key="2">
    <source>
        <dbReference type="ARBA" id="ARBA00012513"/>
    </source>
</evidence>
<keyword evidence="6" id="KW-0677">Repeat</keyword>
<evidence type="ECO:0000256" key="8">
    <source>
        <dbReference type="ARBA" id="ARBA00022777"/>
    </source>
</evidence>
<dbReference type="InterPro" id="IPR020859">
    <property type="entry name" value="ROC"/>
</dbReference>
<dbReference type="SMART" id="SM00364">
    <property type="entry name" value="LRR_BAC"/>
    <property type="match status" value="14"/>
</dbReference>
<protein>
    <recommendedName>
        <fullName evidence="2">non-specific serine/threonine protein kinase</fullName>
        <ecNumber evidence="2">2.7.11.1</ecNumber>
    </recommendedName>
</protein>
<evidence type="ECO:0000256" key="5">
    <source>
        <dbReference type="ARBA" id="ARBA00022679"/>
    </source>
</evidence>
<gene>
    <name evidence="14" type="ORF">VPK24_00130</name>
</gene>
<dbReference type="Pfam" id="PF23598">
    <property type="entry name" value="LRR_14"/>
    <property type="match status" value="1"/>
</dbReference>
<evidence type="ECO:0000256" key="12">
    <source>
        <dbReference type="ARBA" id="ARBA00048679"/>
    </source>
</evidence>
<keyword evidence="8" id="KW-0418">Kinase</keyword>